<dbReference type="HOGENOM" id="CLU_117644_0_0_9"/>
<keyword evidence="2" id="KW-1185">Reference proteome</keyword>
<dbReference type="EMBL" id="CP011014">
    <property type="protein sequence ID" value="AJT51593.1"/>
    <property type="molecule type" value="Genomic_DNA"/>
</dbReference>
<dbReference type="Proteomes" id="UP000003645">
    <property type="component" value="Plasmid pLM1"/>
</dbReference>
<evidence type="ECO:0000313" key="2">
    <source>
        <dbReference type="Proteomes" id="UP000003645"/>
    </source>
</evidence>
<geneLocation type="plasmid" evidence="1 2">
    <name>pLM1</name>
</geneLocation>
<keyword evidence="1" id="KW-0614">Plasmid</keyword>
<keyword evidence="1" id="KW-0808">Transferase</keyword>
<protein>
    <submittedName>
        <fullName evidence="1">Nucleoside 2-deoxyribosyltransferase</fullName>
    </submittedName>
</protein>
<name>A0A0D4CNB7_LIMMU</name>
<gene>
    <name evidence="1" type="ORF">LBLM1_11235</name>
</gene>
<dbReference type="RefSeq" id="WP_006501110.1">
    <property type="nucleotide sequence ID" value="NZ_CP011014.1"/>
</dbReference>
<dbReference type="AlphaFoldDB" id="A0A0D4CNB7"/>
<proteinExistence type="predicted"/>
<evidence type="ECO:0000313" key="1">
    <source>
        <dbReference type="EMBL" id="AJT51593.1"/>
    </source>
</evidence>
<sequence length="169" mass="19091">MTKNIKQVPNTKIYLATSFFNGAQKARLFDALKALEPNQTVGVIHQPFDFQYKDARIDHDPDGIFGTLEWQVATYNNDVNAVGNSDVCVALYDMDEPDEGICFEIGMFVAMHKPIVLLPFTKKDPSEYEANLMLARGVTTWLKPNDTLQLSTFNFNHPMANPVVPFKVF</sequence>
<dbReference type="Pfam" id="PF05014">
    <property type="entry name" value="Nuc_deoxyrib_tr"/>
    <property type="match status" value="1"/>
</dbReference>
<accession>A0A0D4CNB7</accession>
<reference evidence="1 2" key="1">
    <citation type="journal article" date="2012" name="J. Bacteriol.">
        <title>Genome sequence of Lactobacillus mucosae LM1, isolated from piglet feces.</title>
        <authorList>
            <person name="Lee J.H."/>
            <person name="Valeriano V.D."/>
            <person name="Shin Y.R."/>
            <person name="Chae J.P."/>
            <person name="Kim G.B."/>
            <person name="Ham J.S."/>
            <person name="Chun J."/>
            <person name="Kang D.K."/>
        </authorList>
    </citation>
    <scope>NUCLEOTIDE SEQUENCE [LARGE SCALE GENOMIC DNA]</scope>
    <source>
        <strain evidence="1 2">LM1</strain>
        <plasmid evidence="1">pLM1</plasmid>
    </source>
</reference>
<dbReference type="SUPFAM" id="SSF52309">
    <property type="entry name" value="N-(deoxy)ribosyltransferase-like"/>
    <property type="match status" value="1"/>
</dbReference>
<dbReference type="InterPro" id="IPR007710">
    <property type="entry name" value="Nucleoside_deoxyribTrfase"/>
</dbReference>
<dbReference type="GO" id="GO:0016740">
    <property type="term" value="F:transferase activity"/>
    <property type="evidence" value="ECO:0007669"/>
    <property type="project" value="UniProtKB-KW"/>
</dbReference>
<organism evidence="1 2">
    <name type="scientific">Limosilactobacillus mucosae LM1</name>
    <dbReference type="NCBI Taxonomy" id="1130798"/>
    <lineage>
        <taxon>Bacteria</taxon>
        <taxon>Bacillati</taxon>
        <taxon>Bacillota</taxon>
        <taxon>Bacilli</taxon>
        <taxon>Lactobacillales</taxon>
        <taxon>Lactobacillaceae</taxon>
        <taxon>Limosilactobacillus</taxon>
    </lineage>
</organism>
<dbReference type="Gene3D" id="3.40.50.450">
    <property type="match status" value="1"/>
</dbReference>
<dbReference type="KEGG" id="lmu:LBLM1_11235"/>
<dbReference type="OrthoDB" id="397706at2"/>